<comment type="caution">
    <text evidence="9">Lacks conserved residue(s) required for the propagation of feature annotation.</text>
</comment>
<evidence type="ECO:0000256" key="5">
    <source>
        <dbReference type="ARBA" id="ARBA00022989"/>
    </source>
</evidence>
<dbReference type="PANTHER" id="PTHR11893:SF36">
    <property type="entry name" value="INNEXIN-5"/>
    <property type="match status" value="1"/>
</dbReference>
<dbReference type="OrthoDB" id="5867527at2759"/>
<keyword evidence="4 9" id="KW-0812">Transmembrane</keyword>
<evidence type="ECO:0000256" key="9">
    <source>
        <dbReference type="RuleBase" id="RU010713"/>
    </source>
</evidence>
<dbReference type="PRINTS" id="PR01262">
    <property type="entry name" value="INNEXIN"/>
</dbReference>
<comment type="similarity">
    <text evidence="9">Belongs to the pannexin family.</text>
</comment>
<evidence type="ECO:0000313" key="11">
    <source>
        <dbReference type="EMBL" id="PAA67580.1"/>
    </source>
</evidence>
<dbReference type="AlphaFoldDB" id="A0A267F1C7"/>
<feature type="region of interest" description="Disordered" evidence="10">
    <location>
        <begin position="447"/>
        <end position="475"/>
    </location>
</feature>
<feature type="transmembrane region" description="Helical" evidence="9">
    <location>
        <begin position="220"/>
        <end position="247"/>
    </location>
</feature>
<feature type="compositionally biased region" description="Polar residues" evidence="10">
    <location>
        <begin position="447"/>
        <end position="467"/>
    </location>
</feature>
<comment type="function">
    <text evidence="9">Structural component of the gap junctions.</text>
</comment>
<evidence type="ECO:0000256" key="7">
    <source>
        <dbReference type="ARBA" id="ARBA00023136"/>
    </source>
</evidence>
<gene>
    <name evidence="9" type="primary">inx</name>
    <name evidence="11" type="ORF">BOX15_Mlig000963g1</name>
</gene>
<evidence type="ECO:0000256" key="2">
    <source>
        <dbReference type="ARBA" id="ARBA00022448"/>
    </source>
</evidence>
<reference evidence="11 12" key="1">
    <citation type="submission" date="2017-06" db="EMBL/GenBank/DDBJ databases">
        <title>A platform for efficient transgenesis in Macrostomum lignano, a flatworm model organism for stem cell research.</title>
        <authorList>
            <person name="Berezikov E."/>
        </authorList>
    </citation>
    <scope>NUCLEOTIDE SEQUENCE [LARGE SCALE GENOMIC DNA]</scope>
    <source>
        <strain evidence="11">DV1</strain>
        <tissue evidence="11">Whole organism</tissue>
    </source>
</reference>
<dbReference type="GO" id="GO:0005886">
    <property type="term" value="C:plasma membrane"/>
    <property type="evidence" value="ECO:0007669"/>
    <property type="project" value="UniProtKB-SubCell"/>
</dbReference>
<keyword evidence="12" id="KW-1185">Reference proteome</keyword>
<evidence type="ECO:0000256" key="6">
    <source>
        <dbReference type="ARBA" id="ARBA00023065"/>
    </source>
</evidence>
<dbReference type="GO" id="GO:0034220">
    <property type="term" value="P:monoatomic ion transmembrane transport"/>
    <property type="evidence" value="ECO:0007669"/>
    <property type="project" value="UniProtKB-KW"/>
</dbReference>
<evidence type="ECO:0000256" key="4">
    <source>
        <dbReference type="ARBA" id="ARBA00022692"/>
    </source>
</evidence>
<keyword evidence="3" id="KW-1003">Cell membrane</keyword>
<keyword evidence="7 9" id="KW-0472">Membrane</keyword>
<accession>A0A267F1C7</accession>
<proteinExistence type="inferred from homology"/>
<keyword evidence="8 9" id="KW-0407">Ion channel</keyword>
<dbReference type="PROSITE" id="PS51013">
    <property type="entry name" value="PANNEXIN"/>
    <property type="match status" value="1"/>
</dbReference>
<feature type="transmembrane region" description="Helical" evidence="9">
    <location>
        <begin position="26"/>
        <end position="43"/>
    </location>
</feature>
<dbReference type="PANTHER" id="PTHR11893">
    <property type="entry name" value="INNEXIN"/>
    <property type="match status" value="1"/>
</dbReference>
<name>A0A267F1C7_9PLAT</name>
<feature type="transmembrane region" description="Helical" evidence="9">
    <location>
        <begin position="309"/>
        <end position="331"/>
    </location>
</feature>
<dbReference type="InterPro" id="IPR000990">
    <property type="entry name" value="Innexin"/>
</dbReference>
<keyword evidence="5 9" id="KW-1133">Transmembrane helix</keyword>
<keyword evidence="2 9" id="KW-0813">Transport</keyword>
<dbReference type="GO" id="GO:0005243">
    <property type="term" value="F:gap junction channel activity"/>
    <property type="evidence" value="ECO:0007669"/>
    <property type="project" value="TreeGrafter"/>
</dbReference>
<keyword evidence="6 9" id="KW-0406">Ion transport</keyword>
<evidence type="ECO:0000256" key="10">
    <source>
        <dbReference type="SAM" id="MobiDB-lite"/>
    </source>
</evidence>
<evidence type="ECO:0000313" key="12">
    <source>
        <dbReference type="Proteomes" id="UP000215902"/>
    </source>
</evidence>
<evidence type="ECO:0000256" key="1">
    <source>
        <dbReference type="ARBA" id="ARBA00004651"/>
    </source>
</evidence>
<dbReference type="STRING" id="282301.A0A267F1C7"/>
<sequence length="475" mass="54157">MSTLVNFIKGIKESTKPGAEDACDRMHFIWTPMLLLLCSLVVFGKEYIGNPMHCVFSGNPQHHPSGFLDFAQSYCWAYGTYAYSKDAAIRLTGYRKDVDKQEEYWTETISNQLLTYYQWVPYALLAQCVITYLPKLIWQLICSRKFGSDIYSLISLAAEARTSSANEFRQQADRIADVIERLLMYNREYRHGRLQQLKATLYNRCSLLVPSKRTGTMLTILYVLVKLLCLANVVGQLFFMAVFLGFWRRGIFTFGWTIVQNLNHGRGWKHTMLFPLHTLCYLTTSIDPGTTNAYVGQCTLPVNIINEKVYILLFFWFVSLGVVTVLSIARWTCRLLFTRSRVSFVKCLLYLSALDSSDAESRLVDKLSIKSFIEKFLRHDGVFLVLMLSEGSDKVITAEVLRRLYQRWCCNNKRPDLRGSSWMPHDHSLHGNDNGGATAKIRNRSLGTSPKLSTESDSQMPSASTVVDESGLLTA</sequence>
<protein>
    <recommendedName>
        <fullName evidence="9">Innexin</fullName>
    </recommendedName>
</protein>
<dbReference type="Proteomes" id="UP000215902">
    <property type="component" value="Unassembled WGS sequence"/>
</dbReference>
<dbReference type="Pfam" id="PF00876">
    <property type="entry name" value="Innexin"/>
    <property type="match status" value="1"/>
</dbReference>
<comment type="caution">
    <text evidence="11">The sequence shown here is derived from an EMBL/GenBank/DDBJ whole genome shotgun (WGS) entry which is preliminary data.</text>
</comment>
<dbReference type="GO" id="GO:0005921">
    <property type="term" value="C:gap junction"/>
    <property type="evidence" value="ECO:0007669"/>
    <property type="project" value="UniProtKB-UniRule"/>
</dbReference>
<comment type="subcellular location">
    <subcellularLocation>
        <location evidence="1 9">Cell membrane</location>
        <topology evidence="1 9">Multi-pass membrane protein</topology>
    </subcellularLocation>
</comment>
<dbReference type="EMBL" id="NIVC01001472">
    <property type="protein sequence ID" value="PAA67580.1"/>
    <property type="molecule type" value="Genomic_DNA"/>
</dbReference>
<evidence type="ECO:0000256" key="3">
    <source>
        <dbReference type="ARBA" id="ARBA00022475"/>
    </source>
</evidence>
<organism evidence="11 12">
    <name type="scientific">Macrostomum lignano</name>
    <dbReference type="NCBI Taxonomy" id="282301"/>
    <lineage>
        <taxon>Eukaryota</taxon>
        <taxon>Metazoa</taxon>
        <taxon>Spiralia</taxon>
        <taxon>Lophotrochozoa</taxon>
        <taxon>Platyhelminthes</taxon>
        <taxon>Rhabditophora</taxon>
        <taxon>Macrostomorpha</taxon>
        <taxon>Macrostomida</taxon>
        <taxon>Macrostomidae</taxon>
        <taxon>Macrostomum</taxon>
    </lineage>
</organism>
<evidence type="ECO:0000256" key="8">
    <source>
        <dbReference type="ARBA" id="ARBA00023303"/>
    </source>
</evidence>